<dbReference type="InterPro" id="IPR001660">
    <property type="entry name" value="SAM"/>
</dbReference>
<sequence length="792" mass="87453">MGCPRRGRAAALRSDVSEARRRRPQDLGAAVEGSQSKDVKPALNTSNSEGGLGRRRLPLGKDSAVGNFLSLLGIPQYSEQLLDRGLESLVLLSRLNDEELIIKTEGIPFLPGHRARLLRGVLVLREASLLSVQDSASKAREKALLSRLATRNQELADRCQHVEALLQDLQAEKERRDEKLSYVQARAEVLEVQTATQVPKEPLPAEEFTVEGTTNMLIYLTYALSDDPNFRNFWPHTVSEADAVIEQLRMIAKAVQFGSRKNKDIVQCFVDHRGLHMLVKCLLSFRTPSGIRAQGWQSLCLVLQNVKDDTFDLLIREEGAALNQLFSGKPDLSVEEHLQFFVSALKTVCMRTSVESLPYLMTEDRDLPVFRRAMAYTAYDEALVRTMARSAQLWIFPKLKQNQELLCIALDIAKSELPMLLCTLLRKNWLTMAQASQRRSDSLFRVGAECEEDVWGFLGELLSLELPEMAELISGMVVGSVMGDLSNLTSRKAGPNDWSLGFPNVEASEPMMVLPSPSAFSPSPKSTASTASSSREPTYIRMATFAASGLAGAAQAANVATPPVSSDFSMALALRTLAIYARTLRQIGIGCALMPLIELLLLPSVPSKMIDAMEQLAGGCVTEEGTIAFAEDFAARAMEDWALKPRIDDELSEEEKKVLLEQAKKRRDEYWQKELRTAAAMTGHNMVPNPFREAFLAMLDITAGVSDSLTFRANCNMNSVQSVDGKTAATFVMSELKLMYPQLLEDAKLLVHEVPVIIEDPKDSAPTSFASFAEGLTWFFQVGGNGCTFTSL</sequence>
<organism evidence="1 2">
    <name type="scientific">Durusdinium trenchii</name>
    <dbReference type="NCBI Taxonomy" id="1381693"/>
    <lineage>
        <taxon>Eukaryota</taxon>
        <taxon>Sar</taxon>
        <taxon>Alveolata</taxon>
        <taxon>Dinophyceae</taxon>
        <taxon>Suessiales</taxon>
        <taxon>Symbiodiniaceae</taxon>
        <taxon>Durusdinium</taxon>
    </lineage>
</organism>
<dbReference type="Proteomes" id="UP001642464">
    <property type="component" value="Unassembled WGS sequence"/>
</dbReference>
<dbReference type="Pfam" id="PF07647">
    <property type="entry name" value="SAM_2"/>
    <property type="match status" value="1"/>
</dbReference>
<gene>
    <name evidence="1" type="ORF">SCF082_LOCUS598</name>
</gene>
<evidence type="ECO:0000313" key="2">
    <source>
        <dbReference type="Proteomes" id="UP001642464"/>
    </source>
</evidence>
<proteinExistence type="predicted"/>
<evidence type="ECO:0000313" key="1">
    <source>
        <dbReference type="EMBL" id="CAK8986556.1"/>
    </source>
</evidence>
<dbReference type="EMBL" id="CAXAMM010000225">
    <property type="protein sequence ID" value="CAK8986556.1"/>
    <property type="molecule type" value="Genomic_DNA"/>
</dbReference>
<dbReference type="PANTHER" id="PTHR21481:SF0">
    <property type="entry name" value="PROTEIN CLEC16A"/>
    <property type="match status" value="1"/>
</dbReference>
<protein>
    <submittedName>
        <fullName evidence="1">Uncharacterized protein</fullName>
    </submittedName>
</protein>
<keyword evidence="2" id="KW-1185">Reference proteome</keyword>
<dbReference type="Pfam" id="PF09758">
    <property type="entry name" value="FPL"/>
    <property type="match status" value="1"/>
</dbReference>
<name>A0ABP0HAN4_9DINO</name>
<reference evidence="1 2" key="1">
    <citation type="submission" date="2024-02" db="EMBL/GenBank/DDBJ databases">
        <authorList>
            <person name="Chen Y."/>
            <person name="Shah S."/>
            <person name="Dougan E. K."/>
            <person name="Thang M."/>
            <person name="Chan C."/>
        </authorList>
    </citation>
    <scope>NUCLEOTIDE SEQUENCE [LARGE SCALE GENOMIC DNA]</scope>
</reference>
<dbReference type="InterPro" id="IPR019155">
    <property type="entry name" value="CLEC16A/TT9_N"/>
</dbReference>
<dbReference type="SUPFAM" id="SSF47769">
    <property type="entry name" value="SAM/Pointed domain"/>
    <property type="match status" value="1"/>
</dbReference>
<comment type="caution">
    <text evidence="1">The sequence shown here is derived from an EMBL/GenBank/DDBJ whole genome shotgun (WGS) entry which is preliminary data.</text>
</comment>
<dbReference type="PROSITE" id="PS50105">
    <property type="entry name" value="SAM_DOMAIN"/>
    <property type="match status" value="1"/>
</dbReference>
<dbReference type="InterPro" id="IPR039272">
    <property type="entry name" value="CLEC16A/TT9"/>
</dbReference>
<dbReference type="Gene3D" id="1.10.150.50">
    <property type="entry name" value="Transcription Factor, Ets-1"/>
    <property type="match status" value="1"/>
</dbReference>
<accession>A0ABP0HAN4</accession>
<dbReference type="PANTHER" id="PTHR21481">
    <property type="entry name" value="PROTEIN CLEC16A"/>
    <property type="match status" value="1"/>
</dbReference>
<dbReference type="InterPro" id="IPR013761">
    <property type="entry name" value="SAM/pointed_sf"/>
</dbReference>